<dbReference type="NCBIfam" id="NF007020">
    <property type="entry name" value="PRK09485.1"/>
    <property type="match status" value="1"/>
</dbReference>
<dbReference type="STRING" id="33960.TY91_02500"/>
<dbReference type="RefSeq" id="WP_054760953.1">
    <property type="nucleotide sequence ID" value="NZ_AYYR01000032.1"/>
</dbReference>
<keyword evidence="4 5" id="KW-0862">Zinc</keyword>
<dbReference type="GO" id="GO:0008270">
    <property type="term" value="F:zinc ion binding"/>
    <property type="evidence" value="ECO:0007669"/>
    <property type="project" value="InterPro"/>
</dbReference>
<evidence type="ECO:0000256" key="5">
    <source>
        <dbReference type="PIRSR" id="PIRSR037505-2"/>
    </source>
</evidence>
<dbReference type="Pfam" id="PF02574">
    <property type="entry name" value="S-methyl_trans"/>
    <property type="match status" value="1"/>
</dbReference>
<feature type="domain" description="Hcy-binding" evidence="7">
    <location>
        <begin position="1"/>
        <end position="303"/>
    </location>
</feature>
<evidence type="ECO:0000256" key="1">
    <source>
        <dbReference type="ARBA" id="ARBA00022603"/>
    </source>
</evidence>
<keyword evidence="3 5" id="KW-0479">Metal-binding</keyword>
<dbReference type="InterPro" id="IPR003726">
    <property type="entry name" value="HCY_dom"/>
</dbReference>
<dbReference type="Gene3D" id="3.20.20.330">
    <property type="entry name" value="Homocysteine-binding-like domain"/>
    <property type="match status" value="1"/>
</dbReference>
<gene>
    <name evidence="8" type="ORF">FC82_GL001765</name>
</gene>
<dbReference type="Proteomes" id="UP000051845">
    <property type="component" value="Unassembled WGS sequence"/>
</dbReference>
<evidence type="ECO:0000313" key="8">
    <source>
        <dbReference type="EMBL" id="KRM76255.1"/>
    </source>
</evidence>
<evidence type="ECO:0000256" key="2">
    <source>
        <dbReference type="ARBA" id="ARBA00022679"/>
    </source>
</evidence>
<dbReference type="PIRSF" id="PIRSF037505">
    <property type="entry name" value="Betaine_HMT"/>
    <property type="match status" value="1"/>
</dbReference>
<dbReference type="AlphaFoldDB" id="A0A0R2B9S4"/>
<dbReference type="GO" id="GO:0033528">
    <property type="term" value="P:S-methylmethionine cycle"/>
    <property type="evidence" value="ECO:0007669"/>
    <property type="project" value="TreeGrafter"/>
</dbReference>
<dbReference type="SUPFAM" id="SSF82282">
    <property type="entry name" value="Homocysteine S-methyltransferase"/>
    <property type="match status" value="1"/>
</dbReference>
<dbReference type="GO" id="GO:0008898">
    <property type="term" value="F:S-adenosylmethionine-homocysteine S-methyltransferase activity"/>
    <property type="evidence" value="ECO:0007669"/>
    <property type="project" value="TreeGrafter"/>
</dbReference>
<proteinExistence type="predicted"/>
<feature type="binding site" evidence="5 6">
    <location>
        <position position="223"/>
    </location>
    <ligand>
        <name>Zn(2+)</name>
        <dbReference type="ChEBI" id="CHEBI:29105"/>
    </ligand>
</feature>
<feature type="binding site" evidence="6">
    <location>
        <position position="288"/>
    </location>
    <ligand>
        <name>Zn(2+)</name>
        <dbReference type="ChEBI" id="CHEBI:29105"/>
    </ligand>
</feature>
<evidence type="ECO:0000256" key="6">
    <source>
        <dbReference type="PROSITE-ProRule" id="PRU00333"/>
    </source>
</evidence>
<name>A0A0R2B9S4_SECCO</name>
<dbReference type="GO" id="GO:0009086">
    <property type="term" value="P:methionine biosynthetic process"/>
    <property type="evidence" value="ECO:0007669"/>
    <property type="project" value="InterPro"/>
</dbReference>
<dbReference type="InterPro" id="IPR051486">
    <property type="entry name" value="Hcy_S-methyltransferase"/>
</dbReference>
<comment type="caution">
    <text evidence="8">The sequence shown here is derived from an EMBL/GenBank/DDBJ whole genome shotgun (WGS) entry which is preliminary data.</text>
</comment>
<reference evidence="8 9" key="1">
    <citation type="journal article" date="2015" name="Genome Announc.">
        <title>Expanding the biotechnology potential of lactobacilli through comparative genomics of 213 strains and associated genera.</title>
        <authorList>
            <person name="Sun Z."/>
            <person name="Harris H.M."/>
            <person name="McCann A."/>
            <person name="Guo C."/>
            <person name="Argimon S."/>
            <person name="Zhang W."/>
            <person name="Yang X."/>
            <person name="Jeffery I.B."/>
            <person name="Cooney J.C."/>
            <person name="Kagawa T.F."/>
            <person name="Liu W."/>
            <person name="Song Y."/>
            <person name="Salvetti E."/>
            <person name="Wrobel A."/>
            <person name="Rasinkangas P."/>
            <person name="Parkhill J."/>
            <person name="Rea M.C."/>
            <person name="O'Sullivan O."/>
            <person name="Ritari J."/>
            <person name="Douillard F.P."/>
            <person name="Paul Ross R."/>
            <person name="Yang R."/>
            <person name="Briner A.E."/>
            <person name="Felis G.E."/>
            <person name="de Vos W.M."/>
            <person name="Barrangou R."/>
            <person name="Klaenhammer T.R."/>
            <person name="Caufield P.W."/>
            <person name="Cui Y."/>
            <person name="Zhang H."/>
            <person name="O'Toole P.W."/>
        </authorList>
    </citation>
    <scope>NUCLEOTIDE SEQUENCE [LARGE SCALE GENOMIC DNA]</scope>
    <source>
        <strain evidence="8 9">DSM 20515</strain>
    </source>
</reference>
<organism evidence="8 9">
    <name type="scientific">Secundilactobacillus collinoides DSM 20515 = JCM 1123</name>
    <dbReference type="NCBI Taxonomy" id="1423733"/>
    <lineage>
        <taxon>Bacteria</taxon>
        <taxon>Bacillati</taxon>
        <taxon>Bacillota</taxon>
        <taxon>Bacilli</taxon>
        <taxon>Lactobacillales</taxon>
        <taxon>Lactobacillaceae</taxon>
        <taxon>Secundilactobacillus</taxon>
    </lineage>
</organism>
<keyword evidence="2 6" id="KW-0808">Transferase</keyword>
<keyword evidence="1 6" id="KW-0489">Methyltransferase</keyword>
<accession>A0A0R2B9S4</accession>
<protein>
    <submittedName>
        <fullName evidence="8">Homocysteine methyltransferase</fullName>
    </submittedName>
</protein>
<dbReference type="PANTHER" id="PTHR46015">
    <property type="entry name" value="ZGC:172121"/>
    <property type="match status" value="1"/>
</dbReference>
<evidence type="ECO:0000256" key="4">
    <source>
        <dbReference type="ARBA" id="ARBA00022833"/>
    </source>
</evidence>
<dbReference type="GO" id="GO:0032259">
    <property type="term" value="P:methylation"/>
    <property type="evidence" value="ECO:0007669"/>
    <property type="project" value="UniProtKB-KW"/>
</dbReference>
<comment type="cofactor">
    <cofactor evidence="5">
        <name>Zn(2+)</name>
        <dbReference type="ChEBI" id="CHEBI:29105"/>
    </cofactor>
    <text evidence="5">Binds 1 zinc ion per subunit.</text>
</comment>
<evidence type="ECO:0000313" key="9">
    <source>
        <dbReference type="Proteomes" id="UP000051845"/>
    </source>
</evidence>
<dbReference type="PANTHER" id="PTHR46015:SF1">
    <property type="entry name" value="HOMOCYSTEINE S-METHYLTRANSFERASE-LIKE ISOFORM 1"/>
    <property type="match status" value="1"/>
</dbReference>
<sequence length="309" mass="33224">MVNLLDQQPLVIDGGIATELSKQGVDTTTPLWSAMAAATYPEKVQGVHRQYFEAGASVATTDSFVASIPTLVNAGMSLTDARHLVVSTVKLAKQARKSYQDDSASDRLLLVAGGVGPYAEYTSDSSQSVKNYALTDSQYRRFHRERMQLLAAAGVDLFAFETQSTFVEAQALTELLECEFPDKTAWLSFSLDEHGNLWDGTPLWEAVSYFEPHPQIEAIGVNCLAPSRITDMVGIISQVTTKPIIVYPNNGAAVDDKPQTRAVSDHTQTPAALVPQWLAAGVNIVGGCCGTTPADIRSVAGVVNKTCVK</sequence>
<feature type="binding site" evidence="6">
    <location>
        <position position="289"/>
    </location>
    <ligand>
        <name>Zn(2+)</name>
        <dbReference type="ChEBI" id="CHEBI:29105"/>
    </ligand>
</feature>
<evidence type="ECO:0000259" key="7">
    <source>
        <dbReference type="PROSITE" id="PS50970"/>
    </source>
</evidence>
<dbReference type="InterPro" id="IPR036589">
    <property type="entry name" value="HCY_dom_sf"/>
</dbReference>
<dbReference type="PROSITE" id="PS50970">
    <property type="entry name" value="HCY"/>
    <property type="match status" value="1"/>
</dbReference>
<dbReference type="InterPro" id="IPR017226">
    <property type="entry name" value="BHMT-like"/>
</dbReference>
<dbReference type="PATRIC" id="fig|1423733.4.peg.1855"/>
<evidence type="ECO:0000256" key="3">
    <source>
        <dbReference type="ARBA" id="ARBA00022723"/>
    </source>
</evidence>
<dbReference type="EMBL" id="AYYR01000032">
    <property type="protein sequence ID" value="KRM76255.1"/>
    <property type="molecule type" value="Genomic_DNA"/>
</dbReference>